<reference evidence="4" key="1">
    <citation type="submission" date="2018-03" db="EMBL/GenBank/DDBJ databases">
        <authorList>
            <person name="Guldener U."/>
        </authorList>
    </citation>
    <scope>NUCLEOTIDE SEQUENCE</scope>
</reference>
<dbReference type="SMART" id="SM00355">
    <property type="entry name" value="ZnF_C2H2"/>
    <property type="match status" value="2"/>
</dbReference>
<evidence type="ECO:0000313" key="5">
    <source>
        <dbReference type="Proteomes" id="UP001187682"/>
    </source>
</evidence>
<dbReference type="Gene3D" id="3.30.160.60">
    <property type="entry name" value="Classic Zinc Finger"/>
    <property type="match status" value="1"/>
</dbReference>
<gene>
    <name evidence="4" type="ORF">DNG_07920</name>
</gene>
<keyword evidence="1" id="KW-0863">Zinc-finger</keyword>
<accession>A0AAE8SY04</accession>
<dbReference type="Proteomes" id="UP001187682">
    <property type="component" value="Unassembled WGS sequence"/>
</dbReference>
<feature type="compositionally biased region" description="Low complexity" evidence="2">
    <location>
        <begin position="116"/>
        <end position="151"/>
    </location>
</feature>
<dbReference type="AlphaFoldDB" id="A0AAE8SY04"/>
<feature type="region of interest" description="Disordered" evidence="2">
    <location>
        <begin position="91"/>
        <end position="151"/>
    </location>
</feature>
<sequence>MGPKRKPGPTVALPITKPFIYTPKVPPESNCACYYQRLSYCCCEDWTNAGTEPTASTAAISYSPFSFPPALPEPLFPEILFTSSEDNHHYHLGLEPDPQLYDLQPPPPPPPPPAPSSSSSSPWLPGFPAAASPDGSADFSSSGGSPAGGLSLAAESPENYALSPASTTFAWPSGGYGELYPPSPLSTEFVNHKSDDQDDRLPCDMCSVSFATRKEFKRHQSVAHAKGVAFKCHVPGCTKAKSGHVYNRRDNFVRHLRTAHSKAEGADVEATVRQCAFVRGESRKKH</sequence>
<evidence type="ECO:0000256" key="1">
    <source>
        <dbReference type="PROSITE-ProRule" id="PRU00042"/>
    </source>
</evidence>
<dbReference type="PROSITE" id="PS00028">
    <property type="entry name" value="ZINC_FINGER_C2H2_1"/>
    <property type="match status" value="1"/>
</dbReference>
<feature type="domain" description="C2H2-type" evidence="3">
    <location>
        <begin position="201"/>
        <end position="225"/>
    </location>
</feature>
<keyword evidence="1" id="KW-0862">Zinc</keyword>
<dbReference type="GO" id="GO:0008270">
    <property type="term" value="F:zinc ion binding"/>
    <property type="evidence" value="ECO:0007669"/>
    <property type="project" value="UniProtKB-KW"/>
</dbReference>
<organism evidence="4 5">
    <name type="scientific">Cephalotrichum gorgonifer</name>
    <dbReference type="NCBI Taxonomy" id="2041049"/>
    <lineage>
        <taxon>Eukaryota</taxon>
        <taxon>Fungi</taxon>
        <taxon>Dikarya</taxon>
        <taxon>Ascomycota</taxon>
        <taxon>Pezizomycotina</taxon>
        <taxon>Sordariomycetes</taxon>
        <taxon>Hypocreomycetidae</taxon>
        <taxon>Microascales</taxon>
        <taxon>Microascaceae</taxon>
        <taxon>Cephalotrichum</taxon>
    </lineage>
</organism>
<dbReference type="InterPro" id="IPR013087">
    <property type="entry name" value="Znf_C2H2_type"/>
</dbReference>
<protein>
    <recommendedName>
        <fullName evidence="3">C2H2-type domain-containing protein</fullName>
    </recommendedName>
</protein>
<evidence type="ECO:0000259" key="3">
    <source>
        <dbReference type="PROSITE" id="PS50157"/>
    </source>
</evidence>
<proteinExistence type="predicted"/>
<dbReference type="EMBL" id="ONZQ02000012">
    <property type="protein sequence ID" value="SPO05233.1"/>
    <property type="molecule type" value="Genomic_DNA"/>
</dbReference>
<name>A0AAE8SY04_9PEZI</name>
<dbReference type="PROSITE" id="PS50157">
    <property type="entry name" value="ZINC_FINGER_C2H2_2"/>
    <property type="match status" value="1"/>
</dbReference>
<evidence type="ECO:0000256" key="2">
    <source>
        <dbReference type="SAM" id="MobiDB-lite"/>
    </source>
</evidence>
<keyword evidence="1" id="KW-0479">Metal-binding</keyword>
<comment type="caution">
    <text evidence="4">The sequence shown here is derived from an EMBL/GenBank/DDBJ whole genome shotgun (WGS) entry which is preliminary data.</text>
</comment>
<feature type="compositionally biased region" description="Pro residues" evidence="2">
    <location>
        <begin position="104"/>
        <end position="115"/>
    </location>
</feature>
<evidence type="ECO:0000313" key="4">
    <source>
        <dbReference type="EMBL" id="SPO05233.1"/>
    </source>
</evidence>
<keyword evidence="5" id="KW-1185">Reference proteome</keyword>